<comment type="caution">
    <text evidence="2">The sequence shown here is derived from an EMBL/GenBank/DDBJ whole genome shotgun (WGS) entry which is preliminary data.</text>
</comment>
<evidence type="ECO:0000313" key="2">
    <source>
        <dbReference type="EMBL" id="KAJ7222628.1"/>
    </source>
</evidence>
<feature type="compositionally biased region" description="Acidic residues" evidence="1">
    <location>
        <begin position="502"/>
        <end position="520"/>
    </location>
</feature>
<accession>A0AAD6YLJ3</accession>
<proteinExistence type="predicted"/>
<protein>
    <submittedName>
        <fullName evidence="2">Ribonuclease H-like domain-containing protein</fullName>
    </submittedName>
</protein>
<reference evidence="2" key="1">
    <citation type="submission" date="2023-03" db="EMBL/GenBank/DDBJ databases">
        <title>Massive genome expansion in bonnet fungi (Mycena s.s.) driven by repeated elements and novel gene families across ecological guilds.</title>
        <authorList>
            <consortium name="Lawrence Berkeley National Laboratory"/>
            <person name="Harder C.B."/>
            <person name="Miyauchi S."/>
            <person name="Viragh M."/>
            <person name="Kuo A."/>
            <person name="Thoen E."/>
            <person name="Andreopoulos B."/>
            <person name="Lu D."/>
            <person name="Skrede I."/>
            <person name="Drula E."/>
            <person name="Henrissat B."/>
            <person name="Morin E."/>
            <person name="Kohler A."/>
            <person name="Barry K."/>
            <person name="LaButti K."/>
            <person name="Morin E."/>
            <person name="Salamov A."/>
            <person name="Lipzen A."/>
            <person name="Mereny Z."/>
            <person name="Hegedus B."/>
            <person name="Baldrian P."/>
            <person name="Stursova M."/>
            <person name="Weitz H."/>
            <person name="Taylor A."/>
            <person name="Grigoriev I.V."/>
            <person name="Nagy L.G."/>
            <person name="Martin F."/>
            <person name="Kauserud H."/>
        </authorList>
    </citation>
    <scope>NUCLEOTIDE SEQUENCE</scope>
    <source>
        <strain evidence="2">9144</strain>
    </source>
</reference>
<feature type="region of interest" description="Disordered" evidence="1">
    <location>
        <begin position="426"/>
        <end position="467"/>
    </location>
</feature>
<dbReference type="SUPFAM" id="SSF53098">
    <property type="entry name" value="Ribonuclease H-like"/>
    <property type="match status" value="1"/>
</dbReference>
<dbReference type="EMBL" id="JARJCW010000007">
    <property type="protein sequence ID" value="KAJ7222628.1"/>
    <property type="molecule type" value="Genomic_DNA"/>
</dbReference>
<name>A0AAD6YLJ3_9AGAR</name>
<dbReference type="Proteomes" id="UP001219525">
    <property type="component" value="Unassembled WGS sequence"/>
</dbReference>
<evidence type="ECO:0000313" key="3">
    <source>
        <dbReference type="Proteomes" id="UP001219525"/>
    </source>
</evidence>
<keyword evidence="3" id="KW-1185">Reference proteome</keyword>
<dbReference type="InterPro" id="IPR012337">
    <property type="entry name" value="RNaseH-like_sf"/>
</dbReference>
<gene>
    <name evidence="2" type="ORF">GGX14DRAFT_352369</name>
</gene>
<sequence length="583" mass="64906">MKRSGTFIYDGWEDDLQRSLYGSAVRRVGEPTIIMGLQDVTGKRGSADKLLEGAQTALTEMGIEDASCLLAIVTDNPNVMKAFRKNFVKWYPWIIALACWAHQLNTLVGEICRYAAAKSALQKANRTVSFFNSSHYWGGQLKTAALAENVTRGLKKNCESRWYALILLALSVWTHQTALSVLVARPDARKPADNLSPVNVDVICIVQDIDDEFWPWIDRVIRVARPFVDAITASEGRSVNLADCMLNLLEAARQLSTLDTKDDNTREYKDFLVHAKRVVDKRFRQMATPVHRLGLFLHPLCRKLAIVDAPGFTLRDVKRTVLQIAEKWSWTEEDGMRLAADIGEYHACREPFAGGQKDASGWWKMVVAKDKAHPLKPFAIAILGLVPHSAEIVRLFSSCNGIQSPKRNCLAVETFSKLAKVRSSLVEEANRRAPPKKPKQTASADVEPATTPATRITSENSTPLDRDESLENWKAPMDGDASPDAVSGVDAIFDDLERRLEDEEEENANDAPEEDEEEELPATISASATKQKKASELSLMHGDVYDFALVKKALESVVPREEVQRVDVVKNRAPGGWNIDALL</sequence>
<organism evidence="2 3">
    <name type="scientific">Mycena pura</name>
    <dbReference type="NCBI Taxonomy" id="153505"/>
    <lineage>
        <taxon>Eukaryota</taxon>
        <taxon>Fungi</taxon>
        <taxon>Dikarya</taxon>
        <taxon>Basidiomycota</taxon>
        <taxon>Agaricomycotina</taxon>
        <taxon>Agaricomycetes</taxon>
        <taxon>Agaricomycetidae</taxon>
        <taxon>Agaricales</taxon>
        <taxon>Marasmiineae</taxon>
        <taxon>Mycenaceae</taxon>
        <taxon>Mycena</taxon>
    </lineage>
</organism>
<feature type="region of interest" description="Disordered" evidence="1">
    <location>
        <begin position="501"/>
        <end position="535"/>
    </location>
</feature>
<dbReference type="AlphaFoldDB" id="A0AAD6YLJ3"/>
<feature type="compositionally biased region" description="Polar residues" evidence="1">
    <location>
        <begin position="451"/>
        <end position="463"/>
    </location>
</feature>
<evidence type="ECO:0000256" key="1">
    <source>
        <dbReference type="SAM" id="MobiDB-lite"/>
    </source>
</evidence>